<keyword evidence="3" id="KW-1185">Reference proteome</keyword>
<dbReference type="RefSeq" id="WP_171605768.1">
    <property type="nucleotide sequence ID" value="NZ_WHPF01000001.1"/>
</dbReference>
<proteinExistence type="predicted"/>
<dbReference type="AlphaFoldDB" id="A0A8J8FDE9"/>
<dbReference type="PANTHER" id="PTHR43236:SF1">
    <property type="entry name" value="BLL7220 PROTEIN"/>
    <property type="match status" value="1"/>
</dbReference>
<dbReference type="InterPro" id="IPR052345">
    <property type="entry name" value="Rad_response_metalloprotease"/>
</dbReference>
<reference evidence="2" key="1">
    <citation type="submission" date="2019-10" db="EMBL/GenBank/DDBJ databases">
        <title>Draft genome sequence of Panacibacter sp. KCS-6.</title>
        <authorList>
            <person name="Yim K.J."/>
        </authorList>
    </citation>
    <scope>NUCLEOTIDE SEQUENCE</scope>
    <source>
        <strain evidence="2">KCS-6</strain>
    </source>
</reference>
<evidence type="ECO:0000313" key="3">
    <source>
        <dbReference type="Proteomes" id="UP000598971"/>
    </source>
</evidence>
<dbReference type="InterPro" id="IPR010359">
    <property type="entry name" value="IrrE_HExxH"/>
</dbReference>
<dbReference type="Proteomes" id="UP000598971">
    <property type="component" value="Unassembled WGS sequence"/>
</dbReference>
<dbReference type="Gene3D" id="1.10.10.2910">
    <property type="match status" value="1"/>
</dbReference>
<accession>A0A8J8FDE9</accession>
<evidence type="ECO:0000313" key="2">
    <source>
        <dbReference type="EMBL" id="NNV53851.1"/>
    </source>
</evidence>
<comment type="caution">
    <text evidence="2">The sequence shown here is derived from an EMBL/GenBank/DDBJ whole genome shotgun (WGS) entry which is preliminary data.</text>
</comment>
<dbReference type="EMBL" id="WHPF01000001">
    <property type="protein sequence ID" value="NNV53851.1"/>
    <property type="molecule type" value="Genomic_DNA"/>
</dbReference>
<gene>
    <name evidence="2" type="ORF">GD597_00175</name>
</gene>
<organism evidence="2 3">
    <name type="scientific">Limnovirga soli</name>
    <dbReference type="NCBI Taxonomy" id="2656915"/>
    <lineage>
        <taxon>Bacteria</taxon>
        <taxon>Pseudomonadati</taxon>
        <taxon>Bacteroidota</taxon>
        <taxon>Chitinophagia</taxon>
        <taxon>Chitinophagales</taxon>
        <taxon>Chitinophagaceae</taxon>
        <taxon>Limnovirga</taxon>
    </lineage>
</organism>
<name>A0A8J8FDE9_9BACT</name>
<protein>
    <submittedName>
        <fullName evidence="2">ImmA/IrrE family metallo-endopeptidase</fullName>
    </submittedName>
</protein>
<dbReference type="PANTHER" id="PTHR43236">
    <property type="entry name" value="ANTITOXIN HIGA1"/>
    <property type="match status" value="1"/>
</dbReference>
<sequence>MISEAVLKAREVFDYCGIEDPADISLTDLIIYHEGIVNETPLNNCDGRMVMKNGKSIVSLNSNIEFPKKKRFVLAHELGHMLLHSNNEATFSDDYSTLEAYKHGAQEKEANDFATELLMPELLFKDACFKQKFSPDLLRQLSDKFNTSLTSTIYRFIDFGNHPICVFFSKDGKIEYYKKSAQLNYRIPERNKLSIPSDSVANEYFSQNRIYRNEDSAQQISKSTWFELGYYDNDTVMFEFCVIAPRYNTVVSVIWEK</sequence>
<dbReference type="Pfam" id="PF06114">
    <property type="entry name" value="Peptidase_M78"/>
    <property type="match status" value="1"/>
</dbReference>
<evidence type="ECO:0000259" key="1">
    <source>
        <dbReference type="Pfam" id="PF06114"/>
    </source>
</evidence>
<feature type="domain" description="IrrE N-terminal-like" evidence="1">
    <location>
        <begin position="40"/>
        <end position="155"/>
    </location>
</feature>